<organism evidence="2 3">
    <name type="scientific">Shimia isoporae</name>
    <dbReference type="NCBI Taxonomy" id="647720"/>
    <lineage>
        <taxon>Bacteria</taxon>
        <taxon>Pseudomonadati</taxon>
        <taxon>Pseudomonadota</taxon>
        <taxon>Alphaproteobacteria</taxon>
        <taxon>Rhodobacterales</taxon>
        <taxon>Roseobacteraceae</taxon>
    </lineage>
</organism>
<dbReference type="EMBL" id="SMGR01000005">
    <property type="protein sequence ID" value="TCK99335.1"/>
    <property type="molecule type" value="Genomic_DNA"/>
</dbReference>
<keyword evidence="3" id="KW-1185">Reference proteome</keyword>
<keyword evidence="1" id="KW-1133">Transmembrane helix</keyword>
<evidence type="ECO:0000256" key="1">
    <source>
        <dbReference type="SAM" id="Phobius"/>
    </source>
</evidence>
<accession>A0A4R1N0M8</accession>
<proteinExistence type="predicted"/>
<keyword evidence="1" id="KW-0812">Transmembrane</keyword>
<dbReference type="AlphaFoldDB" id="A0A4R1N0M8"/>
<gene>
    <name evidence="2" type="ORF">BXY66_3837</name>
</gene>
<feature type="transmembrane region" description="Helical" evidence="1">
    <location>
        <begin position="57"/>
        <end position="75"/>
    </location>
</feature>
<keyword evidence="1" id="KW-0472">Membrane</keyword>
<reference evidence="2 3" key="1">
    <citation type="submission" date="2019-03" db="EMBL/GenBank/DDBJ databases">
        <title>Genomic Encyclopedia of Archaeal and Bacterial Type Strains, Phase II (KMG-II): from individual species to whole genera.</title>
        <authorList>
            <person name="Goeker M."/>
        </authorList>
    </citation>
    <scope>NUCLEOTIDE SEQUENCE [LARGE SCALE GENOMIC DNA]</scope>
    <source>
        <strain evidence="2 3">DSM 26433</strain>
    </source>
</reference>
<feature type="transmembrane region" description="Helical" evidence="1">
    <location>
        <begin position="33"/>
        <end position="51"/>
    </location>
</feature>
<protein>
    <submittedName>
        <fullName evidence="2">Uncharacterized protein</fullName>
    </submittedName>
</protein>
<dbReference type="RefSeq" id="WP_132861953.1">
    <property type="nucleotide sequence ID" value="NZ_SMGR01000005.1"/>
</dbReference>
<dbReference type="OrthoDB" id="7846080at2"/>
<evidence type="ECO:0000313" key="3">
    <source>
        <dbReference type="Proteomes" id="UP000295673"/>
    </source>
</evidence>
<name>A0A4R1N0M8_9RHOB</name>
<sequence length="168" mass="19012">MSQPQLPDTIRLHDDEDLIAIWQPAFGPFLRKLVVVSLLTAVVLGRLIFVFTDLSGVLSWTISILVSAALYAFLFDDVFEWRQRRDDHWVLTNWRLIFVNPMDESEPDSLSLSDCGTAKGWMWWSVRLRLLPRGAMILPFLKDRKGVAAEINTAVSTYRSAQSAGGTS</sequence>
<dbReference type="Proteomes" id="UP000295673">
    <property type="component" value="Unassembled WGS sequence"/>
</dbReference>
<evidence type="ECO:0000313" key="2">
    <source>
        <dbReference type="EMBL" id="TCK99335.1"/>
    </source>
</evidence>
<comment type="caution">
    <text evidence="2">The sequence shown here is derived from an EMBL/GenBank/DDBJ whole genome shotgun (WGS) entry which is preliminary data.</text>
</comment>